<keyword evidence="2" id="KW-1185">Reference proteome</keyword>
<reference evidence="1" key="2">
    <citation type="submission" date="2020-09" db="EMBL/GenBank/DDBJ databases">
        <authorList>
            <person name="Sun Q."/>
            <person name="Ohkuma M."/>
        </authorList>
    </citation>
    <scope>NUCLEOTIDE SEQUENCE</scope>
    <source>
        <strain evidence="1">JCM 4386</strain>
    </source>
</reference>
<accession>A0A918GAL7</accession>
<comment type="caution">
    <text evidence="1">The sequence shown here is derived from an EMBL/GenBank/DDBJ whole genome shotgun (WGS) entry which is preliminary data.</text>
</comment>
<organism evidence="1 2">
    <name type="scientific">Streptomyces humidus</name>
    <dbReference type="NCBI Taxonomy" id="52259"/>
    <lineage>
        <taxon>Bacteria</taxon>
        <taxon>Bacillati</taxon>
        <taxon>Actinomycetota</taxon>
        <taxon>Actinomycetes</taxon>
        <taxon>Kitasatosporales</taxon>
        <taxon>Streptomycetaceae</taxon>
        <taxon>Streptomyces</taxon>
    </lineage>
</organism>
<protein>
    <submittedName>
        <fullName evidence="1">Uncharacterized protein</fullName>
    </submittedName>
</protein>
<evidence type="ECO:0000313" key="2">
    <source>
        <dbReference type="Proteomes" id="UP000606194"/>
    </source>
</evidence>
<sequence length="127" mass="14226">MNEVSASEMLAAFQSDSEAGIQAENAPLSGARFEIWLKPLPASMLRGTLHRRVRTLRAFRGPDSRLCAPLQAYGRRGPHRLRDRRRATATVGWADSVERPRHVPPGQRLKSGQKICPIPCRLRQFAS</sequence>
<reference evidence="1" key="1">
    <citation type="journal article" date="2014" name="Int. J. Syst. Evol. Microbiol.">
        <title>Complete genome sequence of Corynebacterium casei LMG S-19264T (=DSM 44701T), isolated from a smear-ripened cheese.</title>
        <authorList>
            <consortium name="US DOE Joint Genome Institute (JGI-PGF)"/>
            <person name="Walter F."/>
            <person name="Albersmeier A."/>
            <person name="Kalinowski J."/>
            <person name="Ruckert C."/>
        </authorList>
    </citation>
    <scope>NUCLEOTIDE SEQUENCE</scope>
    <source>
        <strain evidence="1">JCM 4386</strain>
    </source>
</reference>
<dbReference type="EMBL" id="BMTL01000050">
    <property type="protein sequence ID" value="GGS26724.1"/>
    <property type="molecule type" value="Genomic_DNA"/>
</dbReference>
<evidence type="ECO:0000313" key="1">
    <source>
        <dbReference type="EMBL" id="GGS26724.1"/>
    </source>
</evidence>
<name>A0A918GAL7_9ACTN</name>
<gene>
    <name evidence="1" type="ORF">GCM10010269_76640</name>
</gene>
<proteinExistence type="predicted"/>
<dbReference type="AlphaFoldDB" id="A0A918GAL7"/>
<dbReference type="Proteomes" id="UP000606194">
    <property type="component" value="Unassembled WGS sequence"/>
</dbReference>